<feature type="transmembrane region" description="Helical" evidence="1">
    <location>
        <begin position="58"/>
        <end position="83"/>
    </location>
</feature>
<dbReference type="EMBL" id="WWVT01000001">
    <property type="protein sequence ID" value="MZL60543.1"/>
    <property type="molecule type" value="Genomic_DNA"/>
</dbReference>
<feature type="transmembrane region" description="Helical" evidence="1">
    <location>
        <begin position="169"/>
        <end position="186"/>
    </location>
</feature>
<protein>
    <submittedName>
        <fullName evidence="2">Oligosaccharide repeat unit polymerase</fullName>
    </submittedName>
</protein>
<dbReference type="NCBIfam" id="TIGR04370">
    <property type="entry name" value="glyco_rpt_poly"/>
    <property type="match status" value="1"/>
</dbReference>
<evidence type="ECO:0000256" key="1">
    <source>
        <dbReference type="SAM" id="Phobius"/>
    </source>
</evidence>
<feature type="transmembrane region" description="Helical" evidence="1">
    <location>
        <begin position="419"/>
        <end position="442"/>
    </location>
</feature>
<proteinExistence type="predicted"/>
<sequence>MLYLLLLFLILLMLLTLMILDKDIFSPSFIVCAVFFLSTLGCIVNARYWKTEISMATILVIVGGCLVFSVIGIVCNSCCKNIYGKRNANEIFELKLIKVDNWKIVLILLVNLVLIYLQIKFVNNVIAMASSKSLLSWGMKMEYYRNIVSYDSSNLHIVIPSYINILNKASMILSYIFVYICVNNFLVKKDFKLIKRFNVMEMLPVIAYILFNLVCSSRGAILQIFIATMVMYHLLYHKQNGWNKHYNIKALVKIVVIATVLLIIFVELRDIVGRNYSETAKSPLYYICCYIGGSIHLLDDFIKKPIDGSQIWGKETFYSIIRFIGQRFNIKDWIYISHLEFRYSNGLNVGNIYTAFRKYIYDFGYFGVIWCTALVSFIYNQIYYTIKYSKKRSVLYDISIIFFGYIAYGYFYMSIQEQPLSAILCTTTIIMPILFMLVVYCLKLKVRFLKIRFCRR</sequence>
<feature type="transmembrane region" description="Helical" evidence="1">
    <location>
        <begin position="363"/>
        <end position="382"/>
    </location>
</feature>
<reference evidence="2 3" key="1">
    <citation type="journal article" date="2019" name="Nat. Med.">
        <title>A library of human gut bacterial isolates paired with longitudinal multiomics data enables mechanistic microbiome research.</title>
        <authorList>
            <person name="Poyet M."/>
            <person name="Groussin M."/>
            <person name="Gibbons S.M."/>
            <person name="Avila-Pacheco J."/>
            <person name="Jiang X."/>
            <person name="Kearney S.M."/>
            <person name="Perrotta A.R."/>
            <person name="Berdy B."/>
            <person name="Zhao S."/>
            <person name="Lieberman T.D."/>
            <person name="Swanson P.K."/>
            <person name="Smith M."/>
            <person name="Roesemann S."/>
            <person name="Alexander J.E."/>
            <person name="Rich S.A."/>
            <person name="Livny J."/>
            <person name="Vlamakis H."/>
            <person name="Clish C."/>
            <person name="Bullock K."/>
            <person name="Deik A."/>
            <person name="Scott J."/>
            <person name="Pierce K.A."/>
            <person name="Xavier R.J."/>
            <person name="Alm E.J."/>
        </authorList>
    </citation>
    <scope>NUCLEOTIDE SEQUENCE [LARGE SCALE GENOMIC DNA]</scope>
    <source>
        <strain evidence="2 3">BIOML-A4</strain>
    </source>
</reference>
<accession>A0A6L8T8J6</accession>
<keyword evidence="1" id="KW-1133">Transmembrane helix</keyword>
<feature type="transmembrane region" description="Helical" evidence="1">
    <location>
        <begin position="394"/>
        <end position="413"/>
    </location>
</feature>
<name>A0A6L8T8J6_9FIRM</name>
<dbReference type="Proteomes" id="UP000473323">
    <property type="component" value="Unassembled WGS sequence"/>
</dbReference>
<feature type="transmembrane region" description="Helical" evidence="1">
    <location>
        <begin position="143"/>
        <end position="163"/>
    </location>
</feature>
<evidence type="ECO:0000313" key="2">
    <source>
        <dbReference type="EMBL" id="MZL60543.1"/>
    </source>
</evidence>
<organism evidence="2 3">
    <name type="scientific">Blautia massiliensis</name>
    <name type="common">ex Durand et al. 2017</name>
    <dbReference type="NCBI Taxonomy" id="1737424"/>
    <lineage>
        <taxon>Bacteria</taxon>
        <taxon>Bacillati</taxon>
        <taxon>Bacillota</taxon>
        <taxon>Clostridia</taxon>
        <taxon>Lachnospirales</taxon>
        <taxon>Lachnospiraceae</taxon>
        <taxon>Blautia</taxon>
    </lineage>
</organism>
<keyword evidence="1" id="KW-0812">Transmembrane</keyword>
<comment type="caution">
    <text evidence="2">The sequence shown here is derived from an EMBL/GenBank/DDBJ whole genome shotgun (WGS) entry which is preliminary data.</text>
</comment>
<dbReference type="AlphaFoldDB" id="A0A6L8T8J6"/>
<feature type="transmembrane region" description="Helical" evidence="1">
    <location>
        <begin position="28"/>
        <end position="46"/>
    </location>
</feature>
<evidence type="ECO:0000313" key="3">
    <source>
        <dbReference type="Proteomes" id="UP000473323"/>
    </source>
</evidence>
<feature type="transmembrane region" description="Helical" evidence="1">
    <location>
        <begin position="103"/>
        <end position="122"/>
    </location>
</feature>
<feature type="transmembrane region" description="Helical" evidence="1">
    <location>
        <begin position="248"/>
        <end position="266"/>
    </location>
</feature>
<gene>
    <name evidence="2" type="ORF">GT694_00455</name>
</gene>
<dbReference type="RefSeq" id="WP_118368878.1">
    <property type="nucleotide sequence ID" value="NZ_JAAIUP010000008.1"/>
</dbReference>
<keyword evidence="1" id="KW-0472">Membrane</keyword>